<keyword evidence="1" id="KW-1133">Transmembrane helix</keyword>
<name>A0AAW0BHB1_9AGAR</name>
<evidence type="ECO:0000313" key="2">
    <source>
        <dbReference type="EMBL" id="KAK7025708.1"/>
    </source>
</evidence>
<dbReference type="EMBL" id="JAWWNJ010000033">
    <property type="protein sequence ID" value="KAK7025708.1"/>
    <property type="molecule type" value="Genomic_DNA"/>
</dbReference>
<organism evidence="2 4">
    <name type="scientific">Favolaschia claudopus</name>
    <dbReference type="NCBI Taxonomy" id="2862362"/>
    <lineage>
        <taxon>Eukaryota</taxon>
        <taxon>Fungi</taxon>
        <taxon>Dikarya</taxon>
        <taxon>Basidiomycota</taxon>
        <taxon>Agaricomycotina</taxon>
        <taxon>Agaricomycetes</taxon>
        <taxon>Agaricomycetidae</taxon>
        <taxon>Agaricales</taxon>
        <taxon>Marasmiineae</taxon>
        <taxon>Mycenaceae</taxon>
        <taxon>Favolaschia</taxon>
    </lineage>
</organism>
<dbReference type="Proteomes" id="UP001362999">
    <property type="component" value="Unassembled WGS sequence"/>
</dbReference>
<keyword evidence="1" id="KW-0472">Membrane</keyword>
<keyword evidence="4" id="KW-1185">Reference proteome</keyword>
<gene>
    <name evidence="3" type="ORF">R3P38DRAFT_3184329</name>
    <name evidence="2" type="ORF">R3P38DRAFT_3193226</name>
</gene>
<feature type="transmembrane region" description="Helical" evidence="1">
    <location>
        <begin position="20"/>
        <end position="41"/>
    </location>
</feature>
<accession>A0AAW0BHB1</accession>
<evidence type="ECO:0000313" key="4">
    <source>
        <dbReference type="Proteomes" id="UP001362999"/>
    </source>
</evidence>
<reference evidence="2 4" key="1">
    <citation type="journal article" date="2024" name="J Genomics">
        <title>Draft genome sequencing and assembly of Favolaschia claudopus CIRM-BRFM 2984 isolated from oak limbs.</title>
        <authorList>
            <person name="Navarro D."/>
            <person name="Drula E."/>
            <person name="Chaduli D."/>
            <person name="Cazenave R."/>
            <person name="Ahrendt S."/>
            <person name="Wang J."/>
            <person name="Lipzen A."/>
            <person name="Daum C."/>
            <person name="Barry K."/>
            <person name="Grigoriev I.V."/>
            <person name="Favel A."/>
            <person name="Rosso M.N."/>
            <person name="Martin F."/>
        </authorList>
    </citation>
    <scope>NUCLEOTIDE SEQUENCE [LARGE SCALE GENOMIC DNA]</scope>
    <source>
        <strain evidence="2 4">CIRM-BRFM 2984</strain>
    </source>
</reference>
<dbReference type="EMBL" id="JAWWNJ010000020">
    <property type="protein sequence ID" value="KAK7034890.1"/>
    <property type="molecule type" value="Genomic_DNA"/>
</dbReference>
<evidence type="ECO:0000313" key="3">
    <source>
        <dbReference type="EMBL" id="KAK7034890.1"/>
    </source>
</evidence>
<sequence length="91" mass="10140">MSAKLSVWPVFVFTQKLHFPFRIVAFPAVFFAWFPGARLSLYSVIPPRYSSNSTANPFQRAASIYSKSPGFSSLHAVTTYDTLIPDAHPVS</sequence>
<keyword evidence="1" id="KW-0812">Transmembrane</keyword>
<protein>
    <submittedName>
        <fullName evidence="2">Uncharacterized protein</fullName>
    </submittedName>
</protein>
<proteinExistence type="predicted"/>
<evidence type="ECO:0000256" key="1">
    <source>
        <dbReference type="SAM" id="Phobius"/>
    </source>
</evidence>
<dbReference type="AlphaFoldDB" id="A0AAW0BHB1"/>
<comment type="caution">
    <text evidence="2">The sequence shown here is derived from an EMBL/GenBank/DDBJ whole genome shotgun (WGS) entry which is preliminary data.</text>
</comment>